<feature type="transmembrane region" description="Helical" evidence="7">
    <location>
        <begin position="93"/>
        <end position="118"/>
    </location>
</feature>
<evidence type="ECO:0000256" key="5">
    <source>
        <dbReference type="ARBA" id="ARBA00022989"/>
    </source>
</evidence>
<evidence type="ECO:0000256" key="4">
    <source>
        <dbReference type="ARBA" id="ARBA00022692"/>
    </source>
</evidence>
<feature type="transmembrane region" description="Helical" evidence="7">
    <location>
        <begin position="130"/>
        <end position="152"/>
    </location>
</feature>
<keyword evidence="3" id="KW-1003">Cell membrane</keyword>
<accession>A0ABN4C680</accession>
<keyword evidence="4 7" id="KW-0812">Transmembrane</keyword>
<keyword evidence="6 7" id="KW-0472">Membrane</keyword>
<gene>
    <name evidence="8" type="ORF">BPA_0097800</name>
</gene>
<dbReference type="Proteomes" id="UP000019331">
    <property type="component" value="Chromosome"/>
</dbReference>
<dbReference type="PANTHER" id="PTHR43663:SF1">
    <property type="entry name" value="CHROMATE TRANSPORTER"/>
    <property type="match status" value="1"/>
</dbReference>
<organism evidence="8 9">
    <name type="scientific">Borrelia parkeri SLO</name>
    <dbReference type="NCBI Taxonomy" id="1313294"/>
    <lineage>
        <taxon>Bacteria</taxon>
        <taxon>Pseudomonadati</taxon>
        <taxon>Spirochaetota</taxon>
        <taxon>Spirochaetia</taxon>
        <taxon>Spirochaetales</taxon>
        <taxon>Borreliaceae</taxon>
        <taxon>Borrelia</taxon>
    </lineage>
</organism>
<evidence type="ECO:0000313" key="8">
    <source>
        <dbReference type="EMBL" id="AHH09480.1"/>
    </source>
</evidence>
<evidence type="ECO:0000256" key="3">
    <source>
        <dbReference type="ARBA" id="ARBA00022475"/>
    </source>
</evidence>
<evidence type="ECO:0000256" key="1">
    <source>
        <dbReference type="ARBA" id="ARBA00004651"/>
    </source>
</evidence>
<feature type="transmembrane region" description="Helical" evidence="7">
    <location>
        <begin position="21"/>
        <end position="40"/>
    </location>
</feature>
<dbReference type="EMBL" id="CP005851">
    <property type="protein sequence ID" value="AHH09480.1"/>
    <property type="molecule type" value="Genomic_DNA"/>
</dbReference>
<keyword evidence="5 7" id="KW-1133">Transmembrane helix</keyword>
<sequence length="197" mass="21953">MHMFSNIYNTKNILSKKGINLILINLFITFFKIGILNFGGGNGIATIIHKEIIDNKGWITKEEFINIITISRITPGPVATNIATYVGTKVAGITGAIIATIALITAPILIITFITLTLHKINFLNYYLKSLRPVIIALWIMTIIILFESIFLKINYNGTEFLKSFALAGLNLIILLFYKNITPAILIISSGILYIFM</sequence>
<comment type="similarity">
    <text evidence="2">Belongs to the chromate ion transporter (CHR) (TC 2.A.51) family.</text>
</comment>
<dbReference type="Pfam" id="PF02417">
    <property type="entry name" value="Chromate_transp"/>
    <property type="match status" value="1"/>
</dbReference>
<evidence type="ECO:0000256" key="6">
    <source>
        <dbReference type="ARBA" id="ARBA00023136"/>
    </source>
</evidence>
<name>A0ABN4C680_BORPR</name>
<evidence type="ECO:0000256" key="7">
    <source>
        <dbReference type="SAM" id="Phobius"/>
    </source>
</evidence>
<evidence type="ECO:0000313" key="9">
    <source>
        <dbReference type="Proteomes" id="UP000019331"/>
    </source>
</evidence>
<dbReference type="InterPro" id="IPR003370">
    <property type="entry name" value="Chromate_transpt"/>
</dbReference>
<dbReference type="InterPro" id="IPR052518">
    <property type="entry name" value="CHR_Transporter"/>
</dbReference>
<feature type="transmembrane region" description="Helical" evidence="7">
    <location>
        <begin position="172"/>
        <end position="196"/>
    </location>
</feature>
<keyword evidence="9" id="KW-1185">Reference proteome</keyword>
<proteinExistence type="inferred from homology"/>
<reference evidence="8" key="1">
    <citation type="submission" date="2016-10" db="EMBL/GenBank/DDBJ databases">
        <title>Comparative Genomics of Relapsing Fever Spirochetes.</title>
        <authorList>
            <person name="Schwan T.G."/>
            <person name="Raffel S.J."/>
            <person name="Porcella S.F."/>
            <person name="Martens C.A."/>
            <person name="Bruno D.P."/>
            <person name="Ricklefs S.M."/>
            <person name="Barbian K.B."/>
        </authorList>
    </citation>
    <scope>NUCLEOTIDE SEQUENCE</scope>
    <source>
        <strain evidence="8">SLO</strain>
    </source>
</reference>
<protein>
    <submittedName>
        <fullName evidence="8">Chromate transport protein</fullName>
    </submittedName>
</protein>
<comment type="subcellular location">
    <subcellularLocation>
        <location evidence="1">Cell membrane</location>
        <topology evidence="1">Multi-pass membrane protein</topology>
    </subcellularLocation>
</comment>
<dbReference type="PANTHER" id="PTHR43663">
    <property type="entry name" value="CHROMATE TRANSPORT PROTEIN-RELATED"/>
    <property type="match status" value="1"/>
</dbReference>
<evidence type="ECO:0000256" key="2">
    <source>
        <dbReference type="ARBA" id="ARBA00005262"/>
    </source>
</evidence>